<dbReference type="Pfam" id="PF13181">
    <property type="entry name" value="TPR_8"/>
    <property type="match status" value="1"/>
</dbReference>
<comment type="caution">
    <text evidence="2">The sequence shown here is derived from an EMBL/GenBank/DDBJ whole genome shotgun (WGS) entry which is preliminary data.</text>
</comment>
<dbReference type="InterPro" id="IPR024983">
    <property type="entry name" value="CHAT_dom"/>
</dbReference>
<dbReference type="InterPro" id="IPR011990">
    <property type="entry name" value="TPR-like_helical_dom_sf"/>
</dbReference>
<dbReference type="Proteomes" id="UP000253562">
    <property type="component" value="Unassembled WGS sequence"/>
</dbReference>
<feature type="domain" description="CHAT" evidence="1">
    <location>
        <begin position="715"/>
        <end position="814"/>
    </location>
</feature>
<accession>A0A368KYY0</accession>
<dbReference type="Pfam" id="PF13424">
    <property type="entry name" value="TPR_12"/>
    <property type="match status" value="1"/>
</dbReference>
<dbReference type="EMBL" id="QPEX01000010">
    <property type="protein sequence ID" value="RCS54562.1"/>
    <property type="molecule type" value="Genomic_DNA"/>
</dbReference>
<name>A0A368KYY0_9BACT</name>
<sequence>MNTSRSSKPRRSLPMPLASSRYLFILILAVLTSLATFTDVRAQGRGRTVPPDIYYAGFPAFYEGDYVGAAEAFTAANGNAIRSTEGLWVDSICYSTMLGECYYQMGNNAKAMESYNKALLIFVENSNWMLRISTESLGAVNATTSDLRTGVTWGASSRNTFIGSFPDVYPMLQGNTPAQNQQVARNGGVLMSQQIFPVRGGEVARCIALAIFRRQEILGSVSEHDALTRSVAGILQRRAAPPNHWLGVLVDVQNGLALAAIGKTDEAVQTLQRSLAVAGQFDHPLTSLALLQLGRIALEQQNLNAAQTYFLEASYAAAGFQQYAQVEDALDGLTHCSMITSPGQMPKGLIELSKWGQLRNLDAIKAKLALALAEANIYMDNIPAASASLETARRTMARRSMSQGRIGVRYGYLSALISFQSGNASAGSSSLAAAINANRAISTRLFQTQLTNQLFVANTITERAAQTLFDELLREPTDADWISDPFETLTVLLTPNAAAMENWFNTSVIRKQPELSLELSDRIRRMRFFSTLPLGGRLLALRWVLESPDTALDTKAKLQRQELLTKFPNLKVLQEEAAKLKGELAQIAVQPEDKEAYAKQRGLLEKMVAVSDQYELQLSAIALRRTPSEFLFPPLKTTAQIRDQLDDTQLVLSFFSTSRGVHAFLFTKKDYLTWTLDNPRETKSKVTSLLKQIGLVKRDAPVQGKVLTDPEWKTTSEELLKLLIPSLKPGFWANYTELVVIPDDALWYVPFEALHTDDGLGAGHMVPLTDLIPIRYAPTTSLAVPQKSARPRPQNTAIVVGRLFSGEDAAVTQNHFDRVEGAFVNPGRIDRPTAGPSSMLAKSWDQMVVIDDSEDANRGEFWNWSPAQADRGKTGSDLAAWLRSPLGGPEVIYLPGFHSGAEDALKGSLSGNDLFITSLGMMATGSETVVLSRWHSAGSASMAIVEGIGKRLASMSASTAWQEAMANVRQMPLDLKLEPRLKGVDPSTVPTLDYPYFWADMMLIDTGIRPRTE</sequence>
<dbReference type="Gene3D" id="1.25.40.10">
    <property type="entry name" value="Tetratricopeptide repeat domain"/>
    <property type="match status" value="2"/>
</dbReference>
<dbReference type="InterPro" id="IPR019734">
    <property type="entry name" value="TPR_rpt"/>
</dbReference>
<dbReference type="AlphaFoldDB" id="A0A368KYY0"/>
<evidence type="ECO:0000313" key="2">
    <source>
        <dbReference type="EMBL" id="RCS54562.1"/>
    </source>
</evidence>
<evidence type="ECO:0000313" key="3">
    <source>
        <dbReference type="Proteomes" id="UP000253562"/>
    </source>
</evidence>
<proteinExistence type="predicted"/>
<protein>
    <submittedName>
        <fullName evidence="2">CHAT domain-containing protein</fullName>
    </submittedName>
</protein>
<dbReference type="Pfam" id="PF12770">
    <property type="entry name" value="CHAT"/>
    <property type="match status" value="1"/>
</dbReference>
<dbReference type="SUPFAM" id="SSF48452">
    <property type="entry name" value="TPR-like"/>
    <property type="match status" value="1"/>
</dbReference>
<dbReference type="SMART" id="SM00028">
    <property type="entry name" value="TPR"/>
    <property type="match status" value="3"/>
</dbReference>
<gene>
    <name evidence="2" type="ORF">DTL42_05335</name>
</gene>
<reference evidence="2 3" key="1">
    <citation type="submission" date="2018-07" db="EMBL/GenBank/DDBJ databases">
        <title>Comparative genomes isolates from brazilian mangrove.</title>
        <authorList>
            <person name="De Araujo J.E."/>
            <person name="Taketani R.G."/>
            <person name="Silva M.C.P."/>
            <person name="Lourenco M.V."/>
            <person name="Oliveira V.M."/>
            <person name="Andreote F.D."/>
        </authorList>
    </citation>
    <scope>NUCLEOTIDE SEQUENCE [LARGE SCALE GENOMIC DNA]</scope>
    <source>
        <strain evidence="2 3">HEX PRIS-MGV</strain>
    </source>
</reference>
<evidence type="ECO:0000259" key="1">
    <source>
        <dbReference type="Pfam" id="PF12770"/>
    </source>
</evidence>
<organism evidence="2 3">
    <name type="scientific">Bremerella cremea</name>
    <dbReference type="NCBI Taxonomy" id="1031537"/>
    <lineage>
        <taxon>Bacteria</taxon>
        <taxon>Pseudomonadati</taxon>
        <taxon>Planctomycetota</taxon>
        <taxon>Planctomycetia</taxon>
        <taxon>Pirellulales</taxon>
        <taxon>Pirellulaceae</taxon>
        <taxon>Bremerella</taxon>
    </lineage>
</organism>